<sequence>MGEVCRKVFPLNNGAEIPAVGLGTWQGTTAVRDSILHALHTGYRLIDTAQYYFVEPAVGEAVRASGIPRSEITVITKFWCEWHHNPAEALQRSLDALGLDYIDIFLMHWPCAATPDGKHPLPITASPTFVETWKMMEKCVGPRCKAIGVSNFTQKTLEVLLAEARIVPVVNQVELHAFNPNLKLVPYCREKGIQVMSWSTMGGGAEFTTRASEILTHPLFTEIASRHGCSPGVVSLSWVVQRGVVVIPKSSSPARIAENIRLVTLDDAEMQAINDAHRTICQLRIAEHIVKMRREVDGKQTILGWTKQDFGWEDAEGNWLI</sequence>
<dbReference type="PROSITE" id="PS00062">
    <property type="entry name" value="ALDOKETO_REDUCTASE_2"/>
    <property type="match status" value="1"/>
</dbReference>
<dbReference type="PANTHER" id="PTHR43827:SF3">
    <property type="entry name" value="NADP-DEPENDENT OXIDOREDUCTASE DOMAIN-CONTAINING PROTEIN"/>
    <property type="match status" value="1"/>
</dbReference>
<dbReference type="PROSITE" id="PS00798">
    <property type="entry name" value="ALDOKETO_REDUCTASE_1"/>
    <property type="match status" value="1"/>
</dbReference>
<dbReference type="AlphaFoldDB" id="A0AAD4CJX8"/>
<evidence type="ECO:0000313" key="13">
    <source>
        <dbReference type="Proteomes" id="UP001194746"/>
    </source>
</evidence>
<dbReference type="PRINTS" id="PR00069">
    <property type="entry name" value="ALDKETRDTASE"/>
</dbReference>
<dbReference type="EMBL" id="VCAU01000054">
    <property type="protein sequence ID" value="KAF9887914.1"/>
    <property type="molecule type" value="Genomic_DNA"/>
</dbReference>
<protein>
    <recommendedName>
        <fullName evidence="2">D-xylose reductase [NAD(P)H]</fullName>
        <ecNumber evidence="2">1.1.1.307</ecNumber>
    </recommendedName>
</protein>
<dbReference type="PANTHER" id="PTHR43827">
    <property type="entry name" value="2,5-DIKETO-D-GLUCONIC ACID REDUCTASE"/>
    <property type="match status" value="1"/>
</dbReference>
<evidence type="ECO:0000256" key="4">
    <source>
        <dbReference type="ARBA" id="ARBA00023002"/>
    </source>
</evidence>
<dbReference type="InterPro" id="IPR023210">
    <property type="entry name" value="NADP_OxRdtase_dom"/>
</dbReference>
<comment type="function">
    <text evidence="5">Catalyzes the initial reaction in the xylose utilization pathway by reducing D-xylose into xylitol. Xylose is a major component of hemicelluloses such as xylan. Most fungi utilize D-xylose via three enzymatic reactions, xylose reductase (XR), xylitol dehydrogenase (XDH), and xylulokinase, to form xylulose 5-phosphate, which enters pentose phosphate pathway.</text>
</comment>
<evidence type="ECO:0000259" key="11">
    <source>
        <dbReference type="Pfam" id="PF00248"/>
    </source>
</evidence>
<reference evidence="12" key="2">
    <citation type="submission" date="2020-02" db="EMBL/GenBank/DDBJ databases">
        <authorList>
            <person name="Gilchrist C.L.M."/>
            <person name="Chooi Y.-H."/>
        </authorList>
    </citation>
    <scope>NUCLEOTIDE SEQUENCE</scope>
    <source>
        <strain evidence="12">MST-FP2251</strain>
    </source>
</reference>
<reference evidence="12" key="1">
    <citation type="journal article" date="2019" name="Beilstein J. Org. Chem.">
        <title>Nanangenines: drimane sesquiterpenoids as the dominant metabolite cohort of a novel Australian fungus, Aspergillus nanangensis.</title>
        <authorList>
            <person name="Lacey H.J."/>
            <person name="Gilchrist C.L.M."/>
            <person name="Crombie A."/>
            <person name="Kalaitzis J.A."/>
            <person name="Vuong D."/>
            <person name="Rutledge P.J."/>
            <person name="Turner P."/>
            <person name="Pitt J.I."/>
            <person name="Lacey E."/>
            <person name="Chooi Y.H."/>
            <person name="Piggott A.M."/>
        </authorList>
    </citation>
    <scope>NUCLEOTIDE SEQUENCE</scope>
    <source>
        <strain evidence="12">MST-FP2251</strain>
    </source>
</reference>
<dbReference type="InterPro" id="IPR018170">
    <property type="entry name" value="Aldo/ket_reductase_CS"/>
</dbReference>
<gene>
    <name evidence="12" type="ORF">FE257_009436</name>
</gene>
<comment type="similarity">
    <text evidence="1">Belongs to the aldo/keto reductase family.</text>
</comment>
<evidence type="ECO:0000256" key="10">
    <source>
        <dbReference type="PIRSR" id="PIRSR000097-3"/>
    </source>
</evidence>
<name>A0AAD4CJX8_ASPNN</name>
<organism evidence="12 13">
    <name type="scientific">Aspergillus nanangensis</name>
    <dbReference type="NCBI Taxonomy" id="2582783"/>
    <lineage>
        <taxon>Eukaryota</taxon>
        <taxon>Fungi</taxon>
        <taxon>Dikarya</taxon>
        <taxon>Ascomycota</taxon>
        <taxon>Pezizomycotina</taxon>
        <taxon>Eurotiomycetes</taxon>
        <taxon>Eurotiomycetidae</taxon>
        <taxon>Eurotiales</taxon>
        <taxon>Aspergillaceae</taxon>
        <taxon>Aspergillus</taxon>
        <taxon>Aspergillus subgen. Circumdati</taxon>
    </lineage>
</organism>
<dbReference type="EC" id="1.1.1.307" evidence="2"/>
<evidence type="ECO:0000256" key="9">
    <source>
        <dbReference type="PIRSR" id="PIRSR000097-2"/>
    </source>
</evidence>
<dbReference type="Pfam" id="PF00248">
    <property type="entry name" value="Aldo_ket_red"/>
    <property type="match status" value="1"/>
</dbReference>
<dbReference type="SUPFAM" id="SSF51430">
    <property type="entry name" value="NAD(P)-linked oxidoreductase"/>
    <property type="match status" value="1"/>
</dbReference>
<comment type="catalytic activity">
    <reaction evidence="6">
        <text>xylitol + NADP(+) = D-xylose + NADPH + H(+)</text>
        <dbReference type="Rhea" id="RHEA:27445"/>
        <dbReference type="ChEBI" id="CHEBI:15378"/>
        <dbReference type="ChEBI" id="CHEBI:17151"/>
        <dbReference type="ChEBI" id="CHEBI:53455"/>
        <dbReference type="ChEBI" id="CHEBI:57783"/>
        <dbReference type="ChEBI" id="CHEBI:58349"/>
        <dbReference type="EC" id="1.1.1.307"/>
    </reaction>
</comment>
<dbReference type="PIRSF" id="PIRSF000097">
    <property type="entry name" value="AKR"/>
    <property type="match status" value="1"/>
</dbReference>
<dbReference type="Gene3D" id="3.20.20.100">
    <property type="entry name" value="NADP-dependent oxidoreductase domain"/>
    <property type="match status" value="1"/>
</dbReference>
<evidence type="ECO:0000256" key="8">
    <source>
        <dbReference type="PIRSR" id="PIRSR000097-1"/>
    </source>
</evidence>
<dbReference type="CDD" id="cd19071">
    <property type="entry name" value="AKR_AKR1-5-like"/>
    <property type="match status" value="1"/>
</dbReference>
<dbReference type="Proteomes" id="UP001194746">
    <property type="component" value="Unassembled WGS sequence"/>
</dbReference>
<feature type="binding site" evidence="9">
    <location>
        <position position="108"/>
    </location>
    <ligand>
        <name>substrate</name>
    </ligand>
</feature>
<keyword evidence="4" id="KW-0560">Oxidoreductase</keyword>
<keyword evidence="3" id="KW-0521">NADP</keyword>
<evidence type="ECO:0000313" key="12">
    <source>
        <dbReference type="EMBL" id="KAF9887914.1"/>
    </source>
</evidence>
<feature type="domain" description="NADP-dependent oxidoreductase" evidence="11">
    <location>
        <begin position="20"/>
        <end position="276"/>
    </location>
</feature>
<dbReference type="GO" id="GO:0016616">
    <property type="term" value="F:oxidoreductase activity, acting on the CH-OH group of donors, NAD or NADP as acceptor"/>
    <property type="evidence" value="ECO:0007669"/>
    <property type="project" value="UniProtKB-ARBA"/>
</dbReference>
<evidence type="ECO:0000256" key="5">
    <source>
        <dbReference type="ARBA" id="ARBA00025065"/>
    </source>
</evidence>
<evidence type="ECO:0000256" key="1">
    <source>
        <dbReference type="ARBA" id="ARBA00007905"/>
    </source>
</evidence>
<dbReference type="InterPro" id="IPR036812">
    <property type="entry name" value="NAD(P)_OxRdtase_dom_sf"/>
</dbReference>
<evidence type="ECO:0000256" key="3">
    <source>
        <dbReference type="ARBA" id="ARBA00022857"/>
    </source>
</evidence>
<evidence type="ECO:0000256" key="2">
    <source>
        <dbReference type="ARBA" id="ARBA00012845"/>
    </source>
</evidence>
<feature type="active site" description="Proton donor" evidence="8">
    <location>
        <position position="52"/>
    </location>
</feature>
<comment type="caution">
    <text evidence="12">The sequence shown here is derived from an EMBL/GenBank/DDBJ whole genome shotgun (WGS) entry which is preliminary data.</text>
</comment>
<evidence type="ECO:0000256" key="6">
    <source>
        <dbReference type="ARBA" id="ARBA00047534"/>
    </source>
</evidence>
<feature type="site" description="Lowers pKa of active site Tyr" evidence="10">
    <location>
        <position position="77"/>
    </location>
</feature>
<dbReference type="InterPro" id="IPR020471">
    <property type="entry name" value="AKR"/>
</dbReference>
<evidence type="ECO:0000256" key="7">
    <source>
        <dbReference type="ARBA" id="ARBA00049485"/>
    </source>
</evidence>
<comment type="catalytic activity">
    <reaction evidence="7">
        <text>xylitol + NAD(+) = D-xylose + NADH + H(+)</text>
        <dbReference type="Rhea" id="RHEA:27441"/>
        <dbReference type="ChEBI" id="CHEBI:15378"/>
        <dbReference type="ChEBI" id="CHEBI:17151"/>
        <dbReference type="ChEBI" id="CHEBI:53455"/>
        <dbReference type="ChEBI" id="CHEBI:57540"/>
        <dbReference type="ChEBI" id="CHEBI:57945"/>
        <dbReference type="EC" id="1.1.1.307"/>
    </reaction>
</comment>
<accession>A0AAD4CJX8</accession>
<proteinExistence type="inferred from homology"/>
<keyword evidence="13" id="KW-1185">Reference proteome</keyword>